<feature type="compositionally biased region" description="Acidic residues" evidence="1">
    <location>
        <begin position="121"/>
        <end position="133"/>
    </location>
</feature>
<dbReference type="OrthoDB" id="1326213at2759"/>
<name>A0A9J6A8A1_SOLCO</name>
<feature type="region of interest" description="Disordered" evidence="1">
    <location>
        <begin position="102"/>
        <end position="149"/>
    </location>
</feature>
<evidence type="ECO:0000256" key="1">
    <source>
        <dbReference type="SAM" id="MobiDB-lite"/>
    </source>
</evidence>
<organism evidence="2 3">
    <name type="scientific">Solanum commersonii</name>
    <name type="common">Commerson's wild potato</name>
    <name type="synonym">Commerson's nightshade</name>
    <dbReference type="NCBI Taxonomy" id="4109"/>
    <lineage>
        <taxon>Eukaryota</taxon>
        <taxon>Viridiplantae</taxon>
        <taxon>Streptophyta</taxon>
        <taxon>Embryophyta</taxon>
        <taxon>Tracheophyta</taxon>
        <taxon>Spermatophyta</taxon>
        <taxon>Magnoliopsida</taxon>
        <taxon>eudicotyledons</taxon>
        <taxon>Gunneridae</taxon>
        <taxon>Pentapetalae</taxon>
        <taxon>asterids</taxon>
        <taxon>lamiids</taxon>
        <taxon>Solanales</taxon>
        <taxon>Solanaceae</taxon>
        <taxon>Solanoideae</taxon>
        <taxon>Solaneae</taxon>
        <taxon>Solanum</taxon>
    </lineage>
</organism>
<evidence type="ECO:0000313" key="3">
    <source>
        <dbReference type="Proteomes" id="UP000824120"/>
    </source>
</evidence>
<protein>
    <submittedName>
        <fullName evidence="2">Uncharacterized protein</fullName>
    </submittedName>
</protein>
<proteinExistence type="predicted"/>
<feature type="compositionally biased region" description="Polar residues" evidence="1">
    <location>
        <begin position="139"/>
        <end position="149"/>
    </location>
</feature>
<dbReference type="EMBL" id="JACXVP010000002">
    <property type="protein sequence ID" value="KAG5620530.1"/>
    <property type="molecule type" value="Genomic_DNA"/>
</dbReference>
<reference evidence="2 3" key="1">
    <citation type="submission" date="2020-09" db="EMBL/GenBank/DDBJ databases">
        <title>De no assembly of potato wild relative species, Solanum commersonii.</title>
        <authorList>
            <person name="Cho K."/>
        </authorList>
    </citation>
    <scope>NUCLEOTIDE SEQUENCE [LARGE SCALE GENOMIC DNA]</scope>
    <source>
        <strain evidence="2">LZ3.2</strain>
        <tissue evidence="2">Leaf</tissue>
    </source>
</reference>
<feature type="region of interest" description="Disordered" evidence="1">
    <location>
        <begin position="1"/>
        <end position="37"/>
    </location>
</feature>
<keyword evidence="3" id="KW-1185">Reference proteome</keyword>
<feature type="compositionally biased region" description="Basic and acidic residues" evidence="1">
    <location>
        <begin position="1"/>
        <end position="13"/>
    </location>
</feature>
<sequence length="149" mass="16481">MDKTGVHSPKNVEKATISAKGAASPVQTVTGKDLSNPLMADTLSKSVRILPDSFSNIATTGAETSKKSKGFLLKRKKDKKIKKLIQSSLYKLLNEKTKEVIQEYPNPKLEPANPEPKPIDSDPEDSVSDEYDPSMDNFLKTQMKTMIQE</sequence>
<gene>
    <name evidence="2" type="ORF">H5410_005748</name>
</gene>
<evidence type="ECO:0000313" key="2">
    <source>
        <dbReference type="EMBL" id="KAG5620530.1"/>
    </source>
</evidence>
<dbReference type="Proteomes" id="UP000824120">
    <property type="component" value="Chromosome 2"/>
</dbReference>
<comment type="caution">
    <text evidence="2">The sequence shown here is derived from an EMBL/GenBank/DDBJ whole genome shotgun (WGS) entry which is preliminary data.</text>
</comment>
<accession>A0A9J6A8A1</accession>
<dbReference type="AlphaFoldDB" id="A0A9J6A8A1"/>